<evidence type="ECO:0000256" key="5">
    <source>
        <dbReference type="ARBA" id="ARBA00022741"/>
    </source>
</evidence>
<dbReference type="GO" id="GO:0005524">
    <property type="term" value="F:ATP binding"/>
    <property type="evidence" value="ECO:0007669"/>
    <property type="project" value="UniProtKB-UniRule"/>
</dbReference>
<dbReference type="GO" id="GO:0030832">
    <property type="term" value="P:regulation of actin filament length"/>
    <property type="evidence" value="ECO:0007669"/>
    <property type="project" value="TreeGrafter"/>
</dbReference>
<reference evidence="13" key="1">
    <citation type="journal article" date="2023" name="Mol. Biol. Evol.">
        <title>Third-Generation Sequencing Reveals the Adaptive Role of the Epigenome in Three Deep-Sea Polychaetes.</title>
        <authorList>
            <person name="Perez M."/>
            <person name="Aroh O."/>
            <person name="Sun Y."/>
            <person name="Lan Y."/>
            <person name="Juniper S.K."/>
            <person name="Young C.R."/>
            <person name="Angers B."/>
            <person name="Qian P.Y."/>
        </authorList>
    </citation>
    <scope>NUCLEOTIDE SEQUENCE</scope>
    <source>
        <strain evidence="13">R07B-5</strain>
    </source>
</reference>
<evidence type="ECO:0000259" key="12">
    <source>
        <dbReference type="PROSITE" id="PS51456"/>
    </source>
</evidence>
<dbReference type="SUPFAM" id="SSF52540">
    <property type="entry name" value="P-loop containing nucleoside triphosphate hydrolases"/>
    <property type="match status" value="1"/>
</dbReference>
<dbReference type="AlphaFoldDB" id="A0AAD9L0N5"/>
<proteinExistence type="inferred from homology"/>
<keyword evidence="4" id="KW-0677">Repeat</keyword>
<evidence type="ECO:0000256" key="9">
    <source>
        <dbReference type="ARBA" id="ARBA00023212"/>
    </source>
</evidence>
<accession>A0AAD9L0N5</accession>
<dbReference type="GO" id="GO:0016459">
    <property type="term" value="C:myosin complex"/>
    <property type="evidence" value="ECO:0007669"/>
    <property type="project" value="UniProtKB-KW"/>
</dbReference>
<evidence type="ECO:0000256" key="2">
    <source>
        <dbReference type="ARBA" id="ARBA00004316"/>
    </source>
</evidence>
<evidence type="ECO:0000313" key="14">
    <source>
        <dbReference type="Proteomes" id="UP001209878"/>
    </source>
</evidence>
<name>A0AAD9L0N5_RIDPI</name>
<keyword evidence="3" id="KW-0963">Cytoplasm</keyword>
<protein>
    <recommendedName>
        <fullName evidence="12">Myosin motor domain-containing protein</fullName>
    </recommendedName>
</protein>
<dbReference type="GO" id="GO:0000146">
    <property type="term" value="F:microfilament motor activity"/>
    <property type="evidence" value="ECO:0007669"/>
    <property type="project" value="TreeGrafter"/>
</dbReference>
<keyword evidence="8 11" id="KW-0505">Motor protein</keyword>
<dbReference type="PANTHER" id="PTHR46256:SF3">
    <property type="entry name" value="MYOSIN MOTOR DOMAIN-CONTAINING PROTEIN"/>
    <property type="match status" value="1"/>
</dbReference>
<dbReference type="InterPro" id="IPR052409">
    <property type="entry name" value="Myosin-III_kinase_activity"/>
</dbReference>
<gene>
    <name evidence="13" type="ORF">NP493_411g02028</name>
</gene>
<dbReference type="SMART" id="SM00242">
    <property type="entry name" value="MYSc"/>
    <property type="match status" value="1"/>
</dbReference>
<dbReference type="InterPro" id="IPR036961">
    <property type="entry name" value="Kinesin_motor_dom_sf"/>
</dbReference>
<dbReference type="GO" id="GO:0042995">
    <property type="term" value="C:cell projection"/>
    <property type="evidence" value="ECO:0007669"/>
    <property type="project" value="UniProtKB-SubCell"/>
</dbReference>
<keyword evidence="6 11" id="KW-0067">ATP-binding</keyword>
<evidence type="ECO:0000256" key="8">
    <source>
        <dbReference type="ARBA" id="ARBA00023175"/>
    </source>
</evidence>
<evidence type="ECO:0000256" key="3">
    <source>
        <dbReference type="ARBA" id="ARBA00022490"/>
    </source>
</evidence>
<organism evidence="13 14">
    <name type="scientific">Ridgeia piscesae</name>
    <name type="common">Tubeworm</name>
    <dbReference type="NCBI Taxonomy" id="27915"/>
    <lineage>
        <taxon>Eukaryota</taxon>
        <taxon>Metazoa</taxon>
        <taxon>Spiralia</taxon>
        <taxon>Lophotrochozoa</taxon>
        <taxon>Annelida</taxon>
        <taxon>Polychaeta</taxon>
        <taxon>Sedentaria</taxon>
        <taxon>Canalipalpata</taxon>
        <taxon>Sabellida</taxon>
        <taxon>Siboglinidae</taxon>
        <taxon>Ridgeia</taxon>
    </lineage>
</organism>
<dbReference type="EMBL" id="JAODUO010000411">
    <property type="protein sequence ID" value="KAK2181092.1"/>
    <property type="molecule type" value="Genomic_DNA"/>
</dbReference>
<comment type="subcellular location">
    <subcellularLocation>
        <location evidence="2">Cell projection</location>
    </subcellularLocation>
    <subcellularLocation>
        <location evidence="1">Cytoplasm</location>
        <location evidence="1">Cytoskeleton</location>
    </subcellularLocation>
</comment>
<dbReference type="Proteomes" id="UP001209878">
    <property type="component" value="Unassembled WGS sequence"/>
</dbReference>
<comment type="caution">
    <text evidence="13">The sequence shown here is derived from an EMBL/GenBank/DDBJ whole genome shotgun (WGS) entry which is preliminary data.</text>
</comment>
<keyword evidence="11" id="KW-0009">Actin-binding</keyword>
<dbReference type="InterPro" id="IPR001609">
    <property type="entry name" value="Myosin_head_motor_dom-like"/>
</dbReference>
<evidence type="ECO:0000256" key="6">
    <source>
        <dbReference type="ARBA" id="ARBA00022840"/>
    </source>
</evidence>
<keyword evidence="10" id="KW-0966">Cell projection</keyword>
<evidence type="ECO:0000256" key="4">
    <source>
        <dbReference type="ARBA" id="ARBA00022737"/>
    </source>
</evidence>
<dbReference type="PROSITE" id="PS51456">
    <property type="entry name" value="MYOSIN_MOTOR"/>
    <property type="match status" value="1"/>
</dbReference>
<dbReference type="GO" id="GO:0003779">
    <property type="term" value="F:actin binding"/>
    <property type="evidence" value="ECO:0007669"/>
    <property type="project" value="UniProtKB-KW"/>
</dbReference>
<dbReference type="InterPro" id="IPR027417">
    <property type="entry name" value="P-loop_NTPase"/>
</dbReference>
<feature type="binding site" evidence="11">
    <location>
        <begin position="14"/>
        <end position="21"/>
    </location>
    <ligand>
        <name>ATP</name>
        <dbReference type="ChEBI" id="CHEBI:30616"/>
    </ligand>
</feature>
<evidence type="ECO:0000313" key="13">
    <source>
        <dbReference type="EMBL" id="KAK2181092.1"/>
    </source>
</evidence>
<keyword evidence="5 11" id="KW-0547">Nucleotide-binding</keyword>
<dbReference type="GO" id="GO:0004674">
    <property type="term" value="F:protein serine/threonine kinase activity"/>
    <property type="evidence" value="ECO:0007669"/>
    <property type="project" value="TreeGrafter"/>
</dbReference>
<evidence type="ECO:0000256" key="1">
    <source>
        <dbReference type="ARBA" id="ARBA00004245"/>
    </source>
</evidence>
<dbReference type="Gene3D" id="3.40.850.10">
    <property type="entry name" value="Kinesin motor domain"/>
    <property type="match status" value="1"/>
</dbReference>
<comment type="caution">
    <text evidence="11">Lacks conserved residue(s) required for the propagation of feature annotation.</text>
</comment>
<sequence length="221" mass="25397">MVDMTTKQCILVNGESGAGKTEATKSLLKHLVYISQSTVANLHERIVKVNPVLEAFGNAQTSMNHNSSRFGKFVEVMFRLDGRLTGARIHDYLLEKSRVVHLGPQERNFHVFYYMFAGMPEETLRYYYLEDPMVHRILKCEERSKSIFHNPEDRDRCQRMFKEMESELGSVGFDSDDMATIYSCLAAVLFITNIQFQPDDDSDGTYIIDEYPVSIGELMHT</sequence>
<comment type="similarity">
    <text evidence="11">Belongs to the TRAFAC class myosin-kinesin ATPase superfamily. Myosin family.</text>
</comment>
<dbReference type="PRINTS" id="PR00193">
    <property type="entry name" value="MYOSINHEAVY"/>
</dbReference>
<keyword evidence="7 11" id="KW-0518">Myosin</keyword>
<evidence type="ECO:0000256" key="10">
    <source>
        <dbReference type="ARBA" id="ARBA00023273"/>
    </source>
</evidence>
<evidence type="ECO:0000256" key="11">
    <source>
        <dbReference type="PROSITE-ProRule" id="PRU00782"/>
    </source>
</evidence>
<dbReference type="PANTHER" id="PTHR46256">
    <property type="entry name" value="AGAP011099-PA"/>
    <property type="match status" value="1"/>
</dbReference>
<feature type="domain" description="Myosin motor" evidence="12">
    <location>
        <begin position="1"/>
        <end position="221"/>
    </location>
</feature>
<keyword evidence="9" id="KW-0206">Cytoskeleton</keyword>
<keyword evidence="14" id="KW-1185">Reference proteome</keyword>
<evidence type="ECO:0000256" key="7">
    <source>
        <dbReference type="ARBA" id="ARBA00023123"/>
    </source>
</evidence>
<dbReference type="Pfam" id="PF00063">
    <property type="entry name" value="Myosin_head"/>
    <property type="match status" value="1"/>
</dbReference>